<dbReference type="HOGENOM" id="CLU_2153049_0_0_9"/>
<name>B1CC15_9FIRM</name>
<evidence type="ECO:0000313" key="2">
    <source>
        <dbReference type="Proteomes" id="UP000005178"/>
    </source>
</evidence>
<sequence>MKINADNSYKLIKEEVNNTYEVLKDGLSMEEITDILLHDPKHPVMGMHKLFMTIAIANLEARKDIMEDRVLTKAAIYMDYFDHGGKMDEFFMTKQDLLYDDLEFIKNKYLK</sequence>
<keyword evidence="2" id="KW-1185">Reference proteome</keyword>
<evidence type="ECO:0000313" key="1">
    <source>
        <dbReference type="EMBL" id="EDS71812.1"/>
    </source>
</evidence>
<dbReference type="AlphaFoldDB" id="B1CC15"/>
<dbReference type="OrthoDB" id="9872724at2"/>
<dbReference type="STRING" id="445971.ANASTE_01515"/>
<dbReference type="EMBL" id="ABIL02000006">
    <property type="protein sequence ID" value="EDS71812.1"/>
    <property type="molecule type" value="Genomic_DNA"/>
</dbReference>
<organism evidence="1 2">
    <name type="scientific">Anaerofustis stercorihominis DSM 17244</name>
    <dbReference type="NCBI Taxonomy" id="445971"/>
    <lineage>
        <taxon>Bacteria</taxon>
        <taxon>Bacillati</taxon>
        <taxon>Bacillota</taxon>
        <taxon>Clostridia</taxon>
        <taxon>Eubacteriales</taxon>
        <taxon>Eubacteriaceae</taxon>
        <taxon>Anaerofustis</taxon>
    </lineage>
</organism>
<protein>
    <submittedName>
        <fullName evidence="1">Uncharacterized protein</fullName>
    </submittedName>
</protein>
<dbReference type="RefSeq" id="WP_007050282.1">
    <property type="nucleotide sequence ID" value="NZ_DS560019.1"/>
</dbReference>
<comment type="caution">
    <text evidence="1">The sequence shown here is derived from an EMBL/GenBank/DDBJ whole genome shotgun (WGS) entry which is preliminary data.</text>
</comment>
<dbReference type="GeneID" id="98000596"/>
<reference evidence="1" key="2">
    <citation type="submission" date="2013-08" db="EMBL/GenBank/DDBJ databases">
        <title>Draft genome sequence of Anaerofustis stercorihominis (DSM 17244).</title>
        <authorList>
            <person name="Sudarsanam P."/>
            <person name="Ley R."/>
            <person name="Guruge J."/>
            <person name="Turnbaugh P.J."/>
            <person name="Mahowald M."/>
            <person name="Liep D."/>
            <person name="Gordon J."/>
        </authorList>
    </citation>
    <scope>NUCLEOTIDE SEQUENCE</scope>
    <source>
        <strain evidence="1">DSM 17244</strain>
    </source>
</reference>
<proteinExistence type="predicted"/>
<gene>
    <name evidence="1" type="ORF">ANASTE_01515</name>
</gene>
<dbReference type="Proteomes" id="UP000005178">
    <property type="component" value="Unassembled WGS sequence"/>
</dbReference>
<reference evidence="1" key="1">
    <citation type="submission" date="2008-01" db="EMBL/GenBank/DDBJ databases">
        <authorList>
            <person name="Fulton L."/>
            <person name="Clifton S."/>
            <person name="Fulton B."/>
            <person name="Xu J."/>
            <person name="Minx P."/>
            <person name="Pepin K.H."/>
            <person name="Johnson M."/>
            <person name="Thiruvilangam P."/>
            <person name="Bhonagiri V."/>
            <person name="Nash W.E."/>
            <person name="Mardis E.R."/>
            <person name="Wilson R.K."/>
        </authorList>
    </citation>
    <scope>NUCLEOTIDE SEQUENCE [LARGE SCALE GENOMIC DNA]</scope>
    <source>
        <strain evidence="1">DSM 17244</strain>
    </source>
</reference>
<accession>B1CC15</accession>